<proteinExistence type="predicted"/>
<accession>C5CK48</accession>
<gene>
    <name evidence="1" type="ordered locus">Vapar_4488</name>
</gene>
<organism evidence="1">
    <name type="scientific">Variovorax paradoxus (strain S110)</name>
    <dbReference type="NCBI Taxonomy" id="543728"/>
    <lineage>
        <taxon>Bacteria</taxon>
        <taxon>Pseudomonadati</taxon>
        <taxon>Pseudomonadota</taxon>
        <taxon>Betaproteobacteria</taxon>
        <taxon>Burkholderiales</taxon>
        <taxon>Comamonadaceae</taxon>
        <taxon>Variovorax</taxon>
    </lineage>
</organism>
<evidence type="ECO:0000313" key="1">
    <source>
        <dbReference type="EMBL" id="ACS21099.1"/>
    </source>
</evidence>
<dbReference type="KEGG" id="vap:Vapar_4488"/>
<name>C5CK48_VARPS</name>
<reference evidence="1" key="1">
    <citation type="submission" date="2009-06" db="EMBL/GenBank/DDBJ databases">
        <title>Complete sequence of chromosome 1 of Variovorax paradoxus S110.</title>
        <authorList>
            <consortium name="US DOE Joint Genome Institute"/>
            <person name="Lucas S."/>
            <person name="Copeland A."/>
            <person name="Lapidus A."/>
            <person name="Glavina del Rio T."/>
            <person name="Tice H."/>
            <person name="Bruce D."/>
            <person name="Goodwin L."/>
            <person name="Pitluck S."/>
            <person name="Chertkov O."/>
            <person name="Brettin T."/>
            <person name="Detter J.C."/>
            <person name="Han C."/>
            <person name="Larimer F."/>
            <person name="Land M."/>
            <person name="Hauser L."/>
            <person name="Kyrpides N."/>
            <person name="Ovchinnikova G."/>
            <person name="Orwin P."/>
            <person name="Leadbetter J.R."/>
            <person name="Spain J.C."/>
            <person name="Han J.I."/>
        </authorList>
    </citation>
    <scope>NUCLEOTIDE SEQUENCE</scope>
    <source>
        <strain evidence="1">S110</strain>
    </source>
</reference>
<dbReference type="STRING" id="543728.Vapar_4488"/>
<dbReference type="EMBL" id="CP001635">
    <property type="protein sequence ID" value="ACS21099.1"/>
    <property type="molecule type" value="Genomic_DNA"/>
</dbReference>
<protein>
    <submittedName>
        <fullName evidence="1">Uncharacterized protein</fullName>
    </submittedName>
</protein>
<sequence>MRNNNFWFIWPVPFSGKLTEVNARKHAPES</sequence>
<dbReference type="HOGENOM" id="CLU_3406002_0_0_4"/>
<dbReference type="AlphaFoldDB" id="C5CK48"/>